<dbReference type="InterPro" id="IPR006674">
    <property type="entry name" value="HD_domain"/>
</dbReference>
<dbReference type="InterPro" id="IPR050135">
    <property type="entry name" value="dGTPase-like"/>
</dbReference>
<name>A0A833H4Q4_9LEPT</name>
<dbReference type="PANTHER" id="PTHR11373:SF43">
    <property type="entry name" value="DEOXYGUANOSINETRIPHOSPHATE TRIPHOSPHOHYDROLASE-LIKE PROTEIN"/>
    <property type="match status" value="1"/>
</dbReference>
<dbReference type="Pfam" id="PF13286">
    <property type="entry name" value="HD_assoc"/>
    <property type="match status" value="1"/>
</dbReference>
<evidence type="ECO:0000313" key="4">
    <source>
        <dbReference type="EMBL" id="KAB2934908.1"/>
    </source>
</evidence>
<protein>
    <recommendedName>
        <fullName evidence="2">Deoxyguanosinetriphosphate triphosphohydrolase-like protein</fullName>
    </recommendedName>
</protein>
<gene>
    <name evidence="4" type="ORF">F9K24_03770</name>
</gene>
<dbReference type="AlphaFoldDB" id="A0A833H4Q4"/>
<comment type="caution">
    <text evidence="4">The sequence shown here is derived from an EMBL/GenBank/DDBJ whole genome shotgun (WGS) entry which is preliminary data.</text>
</comment>
<dbReference type="PROSITE" id="PS51831">
    <property type="entry name" value="HD"/>
    <property type="match status" value="1"/>
</dbReference>
<dbReference type="NCBIfam" id="NF002326">
    <property type="entry name" value="PRK01286.1-1"/>
    <property type="match status" value="1"/>
</dbReference>
<dbReference type="Pfam" id="PF01966">
    <property type="entry name" value="HD"/>
    <property type="match status" value="1"/>
</dbReference>
<dbReference type="HAMAP" id="MF_01212">
    <property type="entry name" value="dGTPase_type2"/>
    <property type="match status" value="1"/>
</dbReference>
<dbReference type="InterPro" id="IPR026875">
    <property type="entry name" value="PHydrolase_assoc_dom"/>
</dbReference>
<organism evidence="4 5">
    <name type="scientific">Leptonema illini</name>
    <dbReference type="NCBI Taxonomy" id="183"/>
    <lineage>
        <taxon>Bacteria</taxon>
        <taxon>Pseudomonadati</taxon>
        <taxon>Spirochaetota</taxon>
        <taxon>Spirochaetia</taxon>
        <taxon>Leptospirales</taxon>
        <taxon>Leptospiraceae</taxon>
        <taxon>Leptonema</taxon>
    </lineage>
</organism>
<feature type="domain" description="HD" evidence="3">
    <location>
        <begin position="71"/>
        <end position="202"/>
    </location>
</feature>
<dbReference type="PANTHER" id="PTHR11373">
    <property type="entry name" value="DEOXYNUCLEOSIDE TRIPHOSPHATE TRIPHOSPHOHYDROLASE"/>
    <property type="match status" value="1"/>
</dbReference>
<reference evidence="4 5" key="1">
    <citation type="submission" date="2019-10" db="EMBL/GenBank/DDBJ databases">
        <title>Extracellular Electron Transfer in a Candidatus Methanoperedens spp. Enrichment Culture.</title>
        <authorList>
            <person name="Berger S."/>
            <person name="Rangel Shaw D."/>
            <person name="Berben T."/>
            <person name="In 'T Zandt M."/>
            <person name="Frank J."/>
            <person name="Reimann J."/>
            <person name="Jetten M.S.M."/>
            <person name="Welte C.U."/>
        </authorList>
    </citation>
    <scope>NUCLEOTIDE SEQUENCE [LARGE SCALE GENOMIC DNA]</scope>
    <source>
        <strain evidence="4">SB12</strain>
    </source>
</reference>
<accession>A0A833H4Q4</accession>
<dbReference type="SUPFAM" id="SSF109604">
    <property type="entry name" value="HD-domain/PDEase-like"/>
    <property type="match status" value="1"/>
</dbReference>
<evidence type="ECO:0000313" key="5">
    <source>
        <dbReference type="Proteomes" id="UP000460298"/>
    </source>
</evidence>
<comment type="similarity">
    <text evidence="2">Belongs to the dGTPase family. Type 2 subfamily.</text>
</comment>
<dbReference type="InterPro" id="IPR023023">
    <property type="entry name" value="dNTPase_2"/>
</dbReference>
<evidence type="ECO:0000256" key="2">
    <source>
        <dbReference type="HAMAP-Rule" id="MF_01212"/>
    </source>
</evidence>
<dbReference type="InterPro" id="IPR006261">
    <property type="entry name" value="dGTPase"/>
</dbReference>
<proteinExistence type="inferred from homology"/>
<dbReference type="CDD" id="cd00077">
    <property type="entry name" value="HDc"/>
    <property type="match status" value="1"/>
</dbReference>
<dbReference type="GO" id="GO:0008832">
    <property type="term" value="F:dGTPase activity"/>
    <property type="evidence" value="ECO:0007669"/>
    <property type="project" value="TreeGrafter"/>
</dbReference>
<dbReference type="Gene3D" id="1.10.3210.10">
    <property type="entry name" value="Hypothetical protein af1432"/>
    <property type="match status" value="1"/>
</dbReference>
<dbReference type="InterPro" id="IPR003607">
    <property type="entry name" value="HD/PDEase_dom"/>
</dbReference>
<evidence type="ECO:0000259" key="3">
    <source>
        <dbReference type="PROSITE" id="PS51831"/>
    </source>
</evidence>
<dbReference type="GO" id="GO:0006203">
    <property type="term" value="P:dGTP catabolic process"/>
    <property type="evidence" value="ECO:0007669"/>
    <property type="project" value="TreeGrafter"/>
</dbReference>
<evidence type="ECO:0000256" key="1">
    <source>
        <dbReference type="ARBA" id="ARBA00022801"/>
    </source>
</evidence>
<keyword evidence="1 2" id="KW-0378">Hydrolase</keyword>
<dbReference type="SMART" id="SM00471">
    <property type="entry name" value="HDc"/>
    <property type="match status" value="1"/>
</dbReference>
<dbReference type="EMBL" id="WBUI01000002">
    <property type="protein sequence ID" value="KAB2934908.1"/>
    <property type="molecule type" value="Genomic_DNA"/>
</dbReference>
<dbReference type="NCBIfam" id="TIGR01353">
    <property type="entry name" value="dGTP_triPase"/>
    <property type="match status" value="1"/>
</dbReference>
<dbReference type="Proteomes" id="UP000460298">
    <property type="component" value="Unassembled WGS sequence"/>
</dbReference>
<sequence length="385" mass="44455">MEQLRKPELNDNLAAYATSDSGGRLHDEPDQIFRTPFQRDRDRIIHSKAFRRLGYKTQVFVNSEGDNYRTRLTHSLEVSQIARSVAATLRLNGDLAETLALAHDLGHTPFGHAGQDRLHALMQDAGGFEHNRQSMRIVSVLEERYPFWEGLNLTRATLKGMMKHGEVYSCDTHLLDLCKERLSGFPAMEMLLVDCCDRIAYVHHDLEDGLDSGYLEFEDLKAHPYWSEAMRSCNDQYGEGFRALRRPLQIRTIIRHLLNVCITDLIVTSTQSLQKLQLLSVEAVRSLNPEQNPIGNSPAMASSIRSIYEYLHKKLYRHPDVIRMSRRGERMIELLFREFTSRPDMMPRHVQRRIDRDGLERVVSDYISGMTDRYAEKQFLYLTGG</sequence>